<dbReference type="PANTHER" id="PTHR43124">
    <property type="entry name" value="PURINE EFFLUX PUMP PBUE"/>
    <property type="match status" value="1"/>
</dbReference>
<keyword evidence="2" id="KW-1003">Cell membrane</keyword>
<keyword evidence="4 6" id="KW-1133">Transmembrane helix</keyword>
<dbReference type="InterPro" id="IPR011701">
    <property type="entry name" value="MFS"/>
</dbReference>
<name>A0ABR9BK79_9GAMM</name>
<dbReference type="Gene3D" id="1.20.1250.20">
    <property type="entry name" value="MFS general substrate transporter like domains"/>
    <property type="match status" value="1"/>
</dbReference>
<dbReference type="EMBL" id="JACYTP010000004">
    <property type="protein sequence ID" value="MBD8512877.1"/>
    <property type="molecule type" value="Genomic_DNA"/>
</dbReference>
<feature type="transmembrane region" description="Helical" evidence="6">
    <location>
        <begin position="326"/>
        <end position="349"/>
    </location>
</feature>
<dbReference type="RefSeq" id="WP_192015631.1">
    <property type="nucleotide sequence ID" value="NZ_JACYTP010000004.1"/>
</dbReference>
<dbReference type="PANTHER" id="PTHR43124:SF8">
    <property type="entry name" value="INNER MEMBRANE TRANSPORT PROTEIN YDHP"/>
    <property type="match status" value="1"/>
</dbReference>
<dbReference type="Pfam" id="PF07690">
    <property type="entry name" value="MFS_1"/>
    <property type="match status" value="1"/>
</dbReference>
<dbReference type="InterPro" id="IPR050189">
    <property type="entry name" value="MFS_Efflux_Transporters"/>
</dbReference>
<proteinExistence type="predicted"/>
<evidence type="ECO:0000313" key="9">
    <source>
        <dbReference type="Proteomes" id="UP000649768"/>
    </source>
</evidence>
<dbReference type="InterPro" id="IPR036259">
    <property type="entry name" value="MFS_trans_sf"/>
</dbReference>
<comment type="subcellular location">
    <subcellularLocation>
        <location evidence="1">Cell membrane</location>
        <topology evidence="1">Multi-pass membrane protein</topology>
    </subcellularLocation>
</comment>
<reference evidence="8 9" key="1">
    <citation type="submission" date="2020-09" db="EMBL/GenBank/DDBJ databases">
        <title>Photobacterium sp. CAU 1568 isolated from sand of Sido Beach.</title>
        <authorList>
            <person name="Kim W."/>
        </authorList>
    </citation>
    <scope>NUCLEOTIDE SEQUENCE [LARGE SCALE GENOMIC DNA]</scope>
    <source>
        <strain evidence="8 9">CAU 1568</strain>
    </source>
</reference>
<feature type="transmembrane region" description="Helical" evidence="6">
    <location>
        <begin position="294"/>
        <end position="314"/>
    </location>
</feature>
<keyword evidence="5 6" id="KW-0472">Membrane</keyword>
<evidence type="ECO:0000256" key="3">
    <source>
        <dbReference type="ARBA" id="ARBA00022692"/>
    </source>
</evidence>
<feature type="transmembrane region" description="Helical" evidence="6">
    <location>
        <begin position="203"/>
        <end position="223"/>
    </location>
</feature>
<evidence type="ECO:0000256" key="4">
    <source>
        <dbReference type="ARBA" id="ARBA00022989"/>
    </source>
</evidence>
<feature type="transmembrane region" description="Helical" evidence="6">
    <location>
        <begin position="44"/>
        <end position="66"/>
    </location>
</feature>
<evidence type="ECO:0000256" key="2">
    <source>
        <dbReference type="ARBA" id="ARBA00022475"/>
    </source>
</evidence>
<dbReference type="PROSITE" id="PS50850">
    <property type="entry name" value="MFS"/>
    <property type="match status" value="1"/>
</dbReference>
<dbReference type="SUPFAM" id="SSF103473">
    <property type="entry name" value="MFS general substrate transporter"/>
    <property type="match status" value="1"/>
</dbReference>
<evidence type="ECO:0000256" key="6">
    <source>
        <dbReference type="SAM" id="Phobius"/>
    </source>
</evidence>
<feature type="transmembrane region" description="Helical" evidence="6">
    <location>
        <begin position="243"/>
        <end position="264"/>
    </location>
</feature>
<feature type="domain" description="Major facilitator superfamily (MFS) profile" evidence="7">
    <location>
        <begin position="1"/>
        <end position="382"/>
    </location>
</feature>
<gene>
    <name evidence="8" type="ORF">IFO68_09260</name>
</gene>
<dbReference type="PROSITE" id="PS51257">
    <property type="entry name" value="PROKAR_LIPOPROTEIN"/>
    <property type="match status" value="1"/>
</dbReference>
<feature type="transmembrane region" description="Helical" evidence="6">
    <location>
        <begin position="99"/>
        <end position="120"/>
    </location>
</feature>
<accession>A0ABR9BK79</accession>
<feature type="transmembrane region" description="Helical" evidence="6">
    <location>
        <begin position="355"/>
        <end position="375"/>
    </location>
</feature>
<dbReference type="CDD" id="cd17324">
    <property type="entry name" value="MFS_NepI_like"/>
    <property type="match status" value="1"/>
</dbReference>
<feature type="transmembrane region" description="Helical" evidence="6">
    <location>
        <begin position="132"/>
        <end position="151"/>
    </location>
</feature>
<keyword evidence="3 6" id="KW-0812">Transmembrane</keyword>
<evidence type="ECO:0000256" key="5">
    <source>
        <dbReference type="ARBA" id="ARBA00023136"/>
    </source>
</evidence>
<keyword evidence="9" id="KW-1185">Reference proteome</keyword>
<feature type="transmembrane region" description="Helical" evidence="6">
    <location>
        <begin position="73"/>
        <end position="93"/>
    </location>
</feature>
<feature type="transmembrane region" description="Helical" evidence="6">
    <location>
        <begin position="163"/>
        <end position="182"/>
    </location>
</feature>
<protein>
    <submittedName>
        <fullName evidence="8">MFS transporter</fullName>
    </submittedName>
</protein>
<evidence type="ECO:0000259" key="7">
    <source>
        <dbReference type="PROSITE" id="PS50850"/>
    </source>
</evidence>
<sequence>MRSPLPSGVYLLSLGIFIMISCELQVLGFMPALAADLGVSIAEVGYLVSAFAASMAIGGPILMLALSRFPPRMILACLYAIFILGELFGALAHSYSQLMLARAVTGMVSGAFFGVSIGLCSRMVDPKDTLRAVAMVLAGIMLGTIIGLPLAKVIAEYWGWRESFYVVVALAVFSAALTLKAVPSLPAEASHPLKQELKGVLDVRLWWVFATSFCVIGAVYAPFSFIVPILTDLAALPEGAVTWLLLAYGLCMLAGNYVVAALAVKHAKATIMGGLAIMISVFVMFALFADIGWVAVLCLVLLGFCGVSLNPALVSRLMSLPQGQRAFINTLHASVINAGIMFGSFAAGLTLDSGFSLHVTIWLGAAIAILGLTVLGMSPQLCVSSAQTASRLPQTD</sequence>
<evidence type="ECO:0000313" key="8">
    <source>
        <dbReference type="EMBL" id="MBD8512877.1"/>
    </source>
</evidence>
<dbReference type="InterPro" id="IPR020846">
    <property type="entry name" value="MFS_dom"/>
</dbReference>
<comment type="caution">
    <text evidence="8">The sequence shown here is derived from an EMBL/GenBank/DDBJ whole genome shotgun (WGS) entry which is preliminary data.</text>
</comment>
<evidence type="ECO:0000256" key="1">
    <source>
        <dbReference type="ARBA" id="ARBA00004651"/>
    </source>
</evidence>
<feature type="transmembrane region" description="Helical" evidence="6">
    <location>
        <begin position="271"/>
        <end position="288"/>
    </location>
</feature>
<organism evidence="8 9">
    <name type="scientific">Photobacterium arenosum</name>
    <dbReference type="NCBI Taxonomy" id="2774143"/>
    <lineage>
        <taxon>Bacteria</taxon>
        <taxon>Pseudomonadati</taxon>
        <taxon>Pseudomonadota</taxon>
        <taxon>Gammaproteobacteria</taxon>
        <taxon>Vibrionales</taxon>
        <taxon>Vibrionaceae</taxon>
        <taxon>Photobacterium</taxon>
    </lineage>
</organism>
<dbReference type="Proteomes" id="UP000649768">
    <property type="component" value="Unassembled WGS sequence"/>
</dbReference>